<evidence type="ECO:0000313" key="2">
    <source>
        <dbReference type="Proteomes" id="UP001302494"/>
    </source>
</evidence>
<dbReference type="SUPFAM" id="SSF55166">
    <property type="entry name" value="Hedgehog/DD-peptidase"/>
    <property type="match status" value="1"/>
</dbReference>
<dbReference type="EMBL" id="CP116968">
    <property type="protein sequence ID" value="WNM62564.1"/>
    <property type="molecule type" value="Genomic_DNA"/>
</dbReference>
<name>A0AA96K3G1_9BACT</name>
<proteinExistence type="predicted"/>
<accession>A0AA96K3G1</accession>
<dbReference type="AlphaFoldDB" id="A0AA96K3G1"/>
<organism evidence="1 2">
    <name type="scientific">Candidatus Nitrospira neomarina</name>
    <dbReference type="NCBI Taxonomy" id="3020899"/>
    <lineage>
        <taxon>Bacteria</taxon>
        <taxon>Pseudomonadati</taxon>
        <taxon>Nitrospirota</taxon>
        <taxon>Nitrospiria</taxon>
        <taxon>Nitrospirales</taxon>
        <taxon>Nitrospiraceae</taxon>
        <taxon>Nitrospira</taxon>
    </lineage>
</organism>
<evidence type="ECO:0008006" key="3">
    <source>
        <dbReference type="Google" id="ProtNLM"/>
    </source>
</evidence>
<evidence type="ECO:0000313" key="1">
    <source>
        <dbReference type="EMBL" id="WNM62564.1"/>
    </source>
</evidence>
<dbReference type="InterPro" id="IPR009045">
    <property type="entry name" value="Zn_M74/Hedgehog-like"/>
</dbReference>
<dbReference type="Proteomes" id="UP001302494">
    <property type="component" value="Chromosome"/>
</dbReference>
<protein>
    <recommendedName>
        <fullName evidence="3">Peptidase M15A C-terminal domain-containing protein</fullName>
    </recommendedName>
</protein>
<dbReference type="RefSeq" id="WP_312746233.1">
    <property type="nucleotide sequence ID" value="NZ_CP116968.1"/>
</dbReference>
<gene>
    <name evidence="1" type="ORF">PQG83_02115</name>
</gene>
<dbReference type="KEGG" id="nneo:PQG83_02115"/>
<reference evidence="1 2" key="1">
    <citation type="submission" date="2023-01" db="EMBL/GenBank/DDBJ databases">
        <title>Cultivation and genomic characterization of new, ubiquitous marine nitrite-oxidizing bacteria from the Nitrospirales.</title>
        <authorList>
            <person name="Mueller A.J."/>
            <person name="Daebeler A."/>
            <person name="Herbold C.W."/>
            <person name="Kirkegaard R.H."/>
            <person name="Daims H."/>
        </authorList>
    </citation>
    <scope>NUCLEOTIDE SEQUENCE [LARGE SCALE GENOMIC DNA]</scope>
    <source>
        <strain evidence="1 2">DK</strain>
    </source>
</reference>
<dbReference type="Gene3D" id="3.30.1380.10">
    <property type="match status" value="1"/>
</dbReference>
<sequence>MSVWLSRIFMMMWCGGGIMVVMLSHDPAAATQGSPYDSERLSFSVKVKDEVNPYRVLGIYVMPSQTIELECVFTHPQSSFAVSSEAGVLEGYARERWKWKAPQEQGMYPIMITDTTTNSIMTLNVFVMVPFAHDSEKLNGYRIGRYQHKPLKDNPTYNRPQGFIEVTQNNRNVPVSPHFTLGQFLGKQPSGFPKYLLVRERLLLKLEMMLEAFNQEGISTSTLHIMSGFRTPFYNHSIGNRTKYSRHLYGGAADFFVDVDEDSYMDDVNHDGKATITDAIVLADIVKKKARETWYRPFIGGLGIYGPKPHRGPFVHVDVRGFPARWTQP</sequence>
<keyword evidence="2" id="KW-1185">Reference proteome</keyword>